<evidence type="ECO:0000313" key="1">
    <source>
        <dbReference type="EMBL" id="OOZ39999.1"/>
    </source>
</evidence>
<protein>
    <submittedName>
        <fullName evidence="1">Uncharacterized protein</fullName>
    </submittedName>
</protein>
<dbReference type="Proteomes" id="UP000191110">
    <property type="component" value="Unassembled WGS sequence"/>
</dbReference>
<comment type="caution">
    <text evidence="1">The sequence shown here is derived from an EMBL/GenBank/DDBJ whole genome shotgun (WGS) entry which is preliminary data.</text>
</comment>
<dbReference type="EMBL" id="MPRL01000036">
    <property type="protein sequence ID" value="OOZ39999.1"/>
    <property type="molecule type" value="Genomic_DNA"/>
</dbReference>
<sequence length="65" mass="7230">MSREKIDHCVEQLCQRGCREVTLIIEQLDAGEAVEGTDHLDGSERHAVAEELRSIMSVYDGPCSI</sequence>
<accession>A0A1T2L4I0</accession>
<dbReference type="AlphaFoldDB" id="A0A1T2L4I0"/>
<gene>
    <name evidence="1" type="ORF">BOW53_09455</name>
</gene>
<dbReference type="RefSeq" id="WP_135622225.1">
    <property type="nucleotide sequence ID" value="NZ_MPRL01000036.1"/>
</dbReference>
<keyword evidence="2" id="KW-1185">Reference proteome</keyword>
<dbReference type="OrthoDB" id="5772093at2"/>
<reference evidence="1 2" key="1">
    <citation type="submission" date="2016-11" db="EMBL/GenBank/DDBJ databases">
        <title>Mixed transmission modes and dynamic genome evolution in an obligate animal-bacterial symbiosis.</title>
        <authorList>
            <person name="Russell S.L."/>
            <person name="Corbett-Detig R.B."/>
            <person name="Cavanaugh C.M."/>
        </authorList>
    </citation>
    <scope>NUCLEOTIDE SEQUENCE [LARGE SCALE GENOMIC DNA]</scope>
    <source>
        <strain evidence="1">Sveles-Q1</strain>
    </source>
</reference>
<evidence type="ECO:0000313" key="2">
    <source>
        <dbReference type="Proteomes" id="UP000191110"/>
    </source>
</evidence>
<proteinExistence type="predicted"/>
<name>A0A1T2L4I0_9GAMM</name>
<organism evidence="1 2">
    <name type="scientific">Solemya pervernicosa gill symbiont</name>
    <dbReference type="NCBI Taxonomy" id="642797"/>
    <lineage>
        <taxon>Bacteria</taxon>
        <taxon>Pseudomonadati</taxon>
        <taxon>Pseudomonadota</taxon>
        <taxon>Gammaproteobacteria</taxon>
        <taxon>sulfur-oxidizing symbionts</taxon>
    </lineage>
</organism>